<evidence type="ECO:0000313" key="2">
    <source>
        <dbReference type="Proteomes" id="UP000814140"/>
    </source>
</evidence>
<keyword evidence="2" id="KW-1185">Reference proteome</keyword>
<accession>A0ACB8T361</accession>
<reference evidence="1" key="2">
    <citation type="journal article" date="2022" name="New Phytol.">
        <title>Evolutionary transition to the ectomycorrhizal habit in the genomes of a hyperdiverse lineage of mushroom-forming fungi.</title>
        <authorList>
            <person name="Looney B."/>
            <person name="Miyauchi S."/>
            <person name="Morin E."/>
            <person name="Drula E."/>
            <person name="Courty P.E."/>
            <person name="Kohler A."/>
            <person name="Kuo A."/>
            <person name="LaButti K."/>
            <person name="Pangilinan J."/>
            <person name="Lipzen A."/>
            <person name="Riley R."/>
            <person name="Andreopoulos W."/>
            <person name="He G."/>
            <person name="Johnson J."/>
            <person name="Nolan M."/>
            <person name="Tritt A."/>
            <person name="Barry K.W."/>
            <person name="Grigoriev I.V."/>
            <person name="Nagy L.G."/>
            <person name="Hibbett D."/>
            <person name="Henrissat B."/>
            <person name="Matheny P.B."/>
            <person name="Labbe J."/>
            <person name="Martin F.M."/>
        </authorList>
    </citation>
    <scope>NUCLEOTIDE SEQUENCE</scope>
    <source>
        <strain evidence="1">HHB10654</strain>
    </source>
</reference>
<sequence length="386" mass="42325">MCGRFSLSTPVRRSNQIQQLPGYPALQPRVRNWVGRDQFVPRYNIAPSTQAPVLRASTSRADAADTLSTDAVSGSASDLVLHTMKWGLVPHWSRSETTNLSTINARAENLVEGGGIWGSIKGRKRCIVVAQGYYEWLKKGKERLPHFTRHKDGKLMLFAGLYDIAHVEGRAEPLWTFTVVTTTAHKDFAWLHDRQPVILTTEDAISKWLDTSSQIWSPELSRLLDPYSDADSPLECYPVPKEVGKVGAESPTFIEPVSKRRDGIEAMFTKQAQSSSPSKGSNSGKRKRELSPAPGNLSQSGDIVVLSSQPTSEDSDVEIVAGPSSSQASQSKPKPSNDDGPETPASSQRSKKLKTTPKTPSSPRKKAEKSDVKPTPKITSFFSPKT</sequence>
<dbReference type="EMBL" id="MU277203">
    <property type="protein sequence ID" value="KAI0063279.1"/>
    <property type="molecule type" value="Genomic_DNA"/>
</dbReference>
<proteinExistence type="predicted"/>
<dbReference type="Proteomes" id="UP000814140">
    <property type="component" value="Unassembled WGS sequence"/>
</dbReference>
<gene>
    <name evidence="1" type="ORF">BV25DRAFT_1824331</name>
</gene>
<reference evidence="1" key="1">
    <citation type="submission" date="2021-03" db="EMBL/GenBank/DDBJ databases">
        <authorList>
            <consortium name="DOE Joint Genome Institute"/>
            <person name="Ahrendt S."/>
            <person name="Looney B.P."/>
            <person name="Miyauchi S."/>
            <person name="Morin E."/>
            <person name="Drula E."/>
            <person name="Courty P.E."/>
            <person name="Chicoki N."/>
            <person name="Fauchery L."/>
            <person name="Kohler A."/>
            <person name="Kuo A."/>
            <person name="Labutti K."/>
            <person name="Pangilinan J."/>
            <person name="Lipzen A."/>
            <person name="Riley R."/>
            <person name="Andreopoulos W."/>
            <person name="He G."/>
            <person name="Johnson J."/>
            <person name="Barry K.W."/>
            <person name="Grigoriev I.V."/>
            <person name="Nagy L."/>
            <person name="Hibbett D."/>
            <person name="Henrissat B."/>
            <person name="Matheny P.B."/>
            <person name="Labbe J."/>
            <person name="Martin F."/>
        </authorList>
    </citation>
    <scope>NUCLEOTIDE SEQUENCE</scope>
    <source>
        <strain evidence="1">HHB10654</strain>
    </source>
</reference>
<name>A0ACB8T361_9AGAM</name>
<protein>
    <submittedName>
        <fullName evidence="1">DUF159-domain-containing protein</fullName>
    </submittedName>
</protein>
<organism evidence="1 2">
    <name type="scientific">Artomyces pyxidatus</name>
    <dbReference type="NCBI Taxonomy" id="48021"/>
    <lineage>
        <taxon>Eukaryota</taxon>
        <taxon>Fungi</taxon>
        <taxon>Dikarya</taxon>
        <taxon>Basidiomycota</taxon>
        <taxon>Agaricomycotina</taxon>
        <taxon>Agaricomycetes</taxon>
        <taxon>Russulales</taxon>
        <taxon>Auriscalpiaceae</taxon>
        <taxon>Artomyces</taxon>
    </lineage>
</organism>
<comment type="caution">
    <text evidence="1">The sequence shown here is derived from an EMBL/GenBank/DDBJ whole genome shotgun (WGS) entry which is preliminary data.</text>
</comment>
<evidence type="ECO:0000313" key="1">
    <source>
        <dbReference type="EMBL" id="KAI0063279.1"/>
    </source>
</evidence>